<accession>A0A2W5IHI8</accession>
<evidence type="ECO:0000313" key="6">
    <source>
        <dbReference type="EMBL" id="PZP89754.1"/>
    </source>
</evidence>
<dbReference type="RefSeq" id="WP_290595464.1">
    <property type="nucleotide sequence ID" value="NZ_CAKZIO010000003.1"/>
</dbReference>
<dbReference type="GO" id="GO:0009055">
    <property type="term" value="F:electron transfer activity"/>
    <property type="evidence" value="ECO:0007669"/>
    <property type="project" value="InterPro"/>
</dbReference>
<dbReference type="InterPro" id="IPR014731">
    <property type="entry name" value="ETF_asu_C"/>
</dbReference>
<dbReference type="PANTHER" id="PTHR43153">
    <property type="entry name" value="ELECTRON TRANSFER FLAVOPROTEIN ALPHA"/>
    <property type="match status" value="1"/>
</dbReference>
<name>A0A2W5IHI8_9ACTN</name>
<gene>
    <name evidence="6" type="ORF">DI579_00880</name>
</gene>
<dbReference type="SUPFAM" id="SSF52467">
    <property type="entry name" value="DHS-like NAD/FAD-binding domain"/>
    <property type="match status" value="1"/>
</dbReference>
<dbReference type="InterPro" id="IPR014730">
    <property type="entry name" value="ETF_a/b_N"/>
</dbReference>
<dbReference type="Gene3D" id="3.40.50.620">
    <property type="entry name" value="HUPs"/>
    <property type="match status" value="1"/>
</dbReference>
<evidence type="ECO:0000256" key="3">
    <source>
        <dbReference type="ARBA" id="ARBA00025649"/>
    </source>
</evidence>
<dbReference type="PANTHER" id="PTHR43153:SF1">
    <property type="entry name" value="ELECTRON TRANSFER FLAVOPROTEIN SUBUNIT ALPHA, MITOCHONDRIAL"/>
    <property type="match status" value="1"/>
</dbReference>
<evidence type="ECO:0000313" key="7">
    <source>
        <dbReference type="Proteomes" id="UP000248606"/>
    </source>
</evidence>
<keyword evidence="4" id="KW-0274">FAD</keyword>
<dbReference type="AlphaFoldDB" id="A0A2W5IHI8"/>
<feature type="binding site" evidence="4">
    <location>
        <begin position="240"/>
        <end position="241"/>
    </location>
    <ligand>
        <name>FAD</name>
        <dbReference type="ChEBI" id="CHEBI:57692"/>
    </ligand>
</feature>
<proteinExistence type="inferred from homology"/>
<dbReference type="Pfam" id="PF00766">
    <property type="entry name" value="ETF_alpha"/>
    <property type="match status" value="1"/>
</dbReference>
<comment type="similarity">
    <text evidence="1">Belongs to the ETF alpha-subunit/FixB family.</text>
</comment>
<dbReference type="EMBL" id="QFOZ01000001">
    <property type="protein sequence ID" value="PZP89754.1"/>
    <property type="molecule type" value="Genomic_DNA"/>
</dbReference>
<comment type="cofactor">
    <cofactor evidence="4">
        <name>FAD</name>
        <dbReference type="ChEBI" id="CHEBI:57692"/>
    </cofactor>
    <text evidence="4">Binds 1 FAD per dimer.</text>
</comment>
<dbReference type="InterPro" id="IPR029035">
    <property type="entry name" value="DHS-like_NAD/FAD-binding_dom"/>
</dbReference>
<keyword evidence="4" id="KW-0285">Flavoprotein</keyword>
<feature type="domain" description="Electron transfer flavoprotein alpha/beta-subunit N-terminal" evidence="5">
    <location>
        <begin position="10"/>
        <end position="187"/>
    </location>
</feature>
<comment type="caution">
    <text evidence="6">The sequence shown here is derived from an EMBL/GenBank/DDBJ whole genome shotgun (WGS) entry which is preliminary data.</text>
</comment>
<dbReference type="SUPFAM" id="SSF52402">
    <property type="entry name" value="Adenine nucleotide alpha hydrolases-like"/>
    <property type="match status" value="1"/>
</dbReference>
<feature type="binding site" evidence="4">
    <location>
        <position position="292"/>
    </location>
    <ligand>
        <name>FAD</name>
        <dbReference type="ChEBI" id="CHEBI:57692"/>
    </ligand>
</feature>
<comment type="function">
    <text evidence="3">The electron transfer flavoprotein serves as a specific electron acceptor for other dehydrogenases. It transfers the electrons to the main respiratory chain via ETF-ubiquinone oxidoreductase (ETF dehydrogenase).</text>
</comment>
<dbReference type="SMART" id="SM00893">
    <property type="entry name" value="ETF"/>
    <property type="match status" value="1"/>
</dbReference>
<dbReference type="Gene3D" id="3.40.50.1220">
    <property type="entry name" value="TPP-binding domain"/>
    <property type="match status" value="1"/>
</dbReference>
<dbReference type="Proteomes" id="UP000248606">
    <property type="component" value="Unassembled WGS sequence"/>
</dbReference>
<feature type="binding site" evidence="4">
    <location>
        <begin position="271"/>
        <end position="278"/>
    </location>
    <ligand>
        <name>FAD</name>
        <dbReference type="ChEBI" id="CHEBI:57692"/>
    </ligand>
</feature>
<protein>
    <submittedName>
        <fullName evidence="6">Electron transfer flavoprotein subunit alpha</fullName>
    </submittedName>
</protein>
<feature type="binding site" evidence="4">
    <location>
        <begin position="254"/>
        <end position="258"/>
    </location>
    <ligand>
        <name>FAD</name>
        <dbReference type="ChEBI" id="CHEBI:57692"/>
    </ligand>
</feature>
<evidence type="ECO:0000256" key="2">
    <source>
        <dbReference type="ARBA" id="ARBA00011355"/>
    </source>
</evidence>
<dbReference type="InterPro" id="IPR014729">
    <property type="entry name" value="Rossmann-like_a/b/a_fold"/>
</dbReference>
<dbReference type="InterPro" id="IPR001308">
    <property type="entry name" value="ETF_a/FixB"/>
</dbReference>
<dbReference type="Pfam" id="PF01012">
    <property type="entry name" value="ETF"/>
    <property type="match status" value="1"/>
</dbReference>
<organism evidence="6 7">
    <name type="scientific">Lawsonella clevelandensis</name>
    <dbReference type="NCBI Taxonomy" id="1528099"/>
    <lineage>
        <taxon>Bacteria</taxon>
        <taxon>Bacillati</taxon>
        <taxon>Actinomycetota</taxon>
        <taxon>Actinomycetes</taxon>
        <taxon>Mycobacteriales</taxon>
        <taxon>Lawsonellaceae</taxon>
        <taxon>Lawsonella</taxon>
    </lineage>
</organism>
<evidence type="ECO:0000259" key="5">
    <source>
        <dbReference type="SMART" id="SM00893"/>
    </source>
</evidence>
<dbReference type="PIRSF" id="PIRSF000089">
    <property type="entry name" value="Electra_flavoP_a"/>
    <property type="match status" value="1"/>
</dbReference>
<dbReference type="GO" id="GO:0050660">
    <property type="term" value="F:flavin adenine dinucleotide binding"/>
    <property type="evidence" value="ECO:0007669"/>
    <property type="project" value="InterPro"/>
</dbReference>
<evidence type="ECO:0000256" key="4">
    <source>
        <dbReference type="PIRSR" id="PIRSR000089-1"/>
    </source>
</evidence>
<reference evidence="6 7" key="1">
    <citation type="submission" date="2017-08" db="EMBL/GenBank/DDBJ databases">
        <title>Infants hospitalized years apart are colonized by the same room-sourced microbial strains.</title>
        <authorList>
            <person name="Brooks B."/>
            <person name="Olm M.R."/>
            <person name="Firek B.A."/>
            <person name="Baker R."/>
            <person name="Thomas B.C."/>
            <person name="Morowitz M.J."/>
            <person name="Banfield J.F."/>
        </authorList>
    </citation>
    <scope>NUCLEOTIDE SEQUENCE [LARGE SCALE GENOMIC DNA]</scope>
    <source>
        <strain evidence="6">S2_006_000_R1_57</strain>
    </source>
</reference>
<feature type="binding site" evidence="4">
    <location>
        <position position="214"/>
    </location>
    <ligand>
        <name>FAD</name>
        <dbReference type="ChEBI" id="CHEBI:57692"/>
    </ligand>
</feature>
<sequence length="326" mass="34348">MTILVPISYTGRGDQVRPTQSSLEALTAARSIDTVHAIVVCEPGVSETLAEAIAPYGVDVLHAAEDKDAFTFFATPTVDLVSSIAIAEDAAGVLLPDSIMNREIAGRIAVRLGSGLASDVVALTDITHVTHSIFGSQLDVAAEIHGRYPVVVLRNGVIDISEISQDDQKTVEIRTVSLPDPTIRRSVKIMKWQEDAPSDRPNLTQAKVVVAGGRGVGSAEGFHDYVEGLADQLGAAVGTTRDAVDLGYCSGTLQIGQTGVTVNPDLYIGLGISGAIQHKAGMQNSKHIVVVNNDPDAQLFSLADLGIVGDVEEIVPQLIELLKARS</sequence>
<comment type="subunit">
    <text evidence="2">Heterodimer of an alpha and a beta subunit.</text>
</comment>
<dbReference type="GO" id="GO:0033539">
    <property type="term" value="P:fatty acid beta-oxidation using acyl-CoA dehydrogenase"/>
    <property type="evidence" value="ECO:0007669"/>
    <property type="project" value="TreeGrafter"/>
</dbReference>
<evidence type="ECO:0000256" key="1">
    <source>
        <dbReference type="ARBA" id="ARBA00005817"/>
    </source>
</evidence>